<comment type="caution">
    <text evidence="6">The sequence shown here is derived from an EMBL/GenBank/DDBJ whole genome shotgun (WGS) entry which is preliminary data.</text>
</comment>
<dbReference type="Pfam" id="PF03466">
    <property type="entry name" value="LysR_substrate"/>
    <property type="match status" value="1"/>
</dbReference>
<dbReference type="Pfam" id="PF00126">
    <property type="entry name" value="HTH_1"/>
    <property type="match status" value="1"/>
</dbReference>
<name>A0ABY1WLU1_9GAMM</name>
<feature type="domain" description="HTH lysR-type" evidence="5">
    <location>
        <begin position="1"/>
        <end position="61"/>
    </location>
</feature>
<evidence type="ECO:0000256" key="1">
    <source>
        <dbReference type="ARBA" id="ARBA00009437"/>
    </source>
</evidence>
<dbReference type="EMBL" id="SHLY01000007">
    <property type="protein sequence ID" value="TAA41890.1"/>
    <property type="molecule type" value="Genomic_DNA"/>
</dbReference>
<dbReference type="PRINTS" id="PR00039">
    <property type="entry name" value="HTHLYSR"/>
</dbReference>
<evidence type="ECO:0000313" key="6">
    <source>
        <dbReference type="EMBL" id="TAA41890.1"/>
    </source>
</evidence>
<keyword evidence="7" id="KW-1185">Reference proteome</keyword>
<reference evidence="7" key="1">
    <citation type="submission" date="2019-02" db="EMBL/GenBank/DDBJ databases">
        <title>Draft genome sequence of Muricauda sp. 176CP4-71.</title>
        <authorList>
            <person name="Park J.-S."/>
        </authorList>
    </citation>
    <scope>NUCLEOTIDE SEQUENCE [LARGE SCALE GENOMIC DNA]</scope>
    <source>
        <strain evidence="7">176GS2-150</strain>
    </source>
</reference>
<evidence type="ECO:0000259" key="5">
    <source>
        <dbReference type="PROSITE" id="PS50931"/>
    </source>
</evidence>
<evidence type="ECO:0000313" key="7">
    <source>
        <dbReference type="Proteomes" id="UP000292544"/>
    </source>
</evidence>
<dbReference type="PANTHER" id="PTHR30537:SF21">
    <property type="entry name" value="HTH-TYPE TRANSCRIPTIONAL REGULATOR SINR-RELATED"/>
    <property type="match status" value="1"/>
</dbReference>
<evidence type="ECO:0000256" key="4">
    <source>
        <dbReference type="ARBA" id="ARBA00023163"/>
    </source>
</evidence>
<dbReference type="SUPFAM" id="SSF46785">
    <property type="entry name" value="Winged helix' DNA-binding domain"/>
    <property type="match status" value="1"/>
</dbReference>
<proteinExistence type="inferred from homology"/>
<dbReference type="InterPro" id="IPR058163">
    <property type="entry name" value="LysR-type_TF_proteobact-type"/>
</dbReference>
<dbReference type="InterPro" id="IPR005119">
    <property type="entry name" value="LysR_subst-bd"/>
</dbReference>
<dbReference type="InterPro" id="IPR000847">
    <property type="entry name" value="LysR_HTH_N"/>
</dbReference>
<dbReference type="SUPFAM" id="SSF53850">
    <property type="entry name" value="Periplasmic binding protein-like II"/>
    <property type="match status" value="1"/>
</dbReference>
<dbReference type="Gene3D" id="3.40.190.290">
    <property type="match status" value="1"/>
</dbReference>
<keyword evidence="2" id="KW-0805">Transcription regulation</keyword>
<dbReference type="InterPro" id="IPR036388">
    <property type="entry name" value="WH-like_DNA-bd_sf"/>
</dbReference>
<dbReference type="InterPro" id="IPR036390">
    <property type="entry name" value="WH_DNA-bd_sf"/>
</dbReference>
<gene>
    <name evidence="6" type="ORF">EXY25_16535</name>
</gene>
<dbReference type="PROSITE" id="PS50931">
    <property type="entry name" value="HTH_LYSR"/>
    <property type="match status" value="1"/>
</dbReference>
<dbReference type="PANTHER" id="PTHR30537">
    <property type="entry name" value="HTH-TYPE TRANSCRIPTIONAL REGULATOR"/>
    <property type="match status" value="1"/>
</dbReference>
<organism evidence="6 7">
    <name type="scientific">Corallincola spongiicola</name>
    <dbReference type="NCBI Taxonomy" id="2520508"/>
    <lineage>
        <taxon>Bacteria</taxon>
        <taxon>Pseudomonadati</taxon>
        <taxon>Pseudomonadota</taxon>
        <taxon>Gammaproteobacteria</taxon>
        <taxon>Alteromonadales</taxon>
        <taxon>Psychromonadaceae</taxon>
        <taxon>Corallincola</taxon>
    </lineage>
</organism>
<dbReference type="Proteomes" id="UP000292544">
    <property type="component" value="Unassembled WGS sequence"/>
</dbReference>
<comment type="similarity">
    <text evidence="1">Belongs to the LysR transcriptional regulatory family.</text>
</comment>
<sequence>MPMKALNDLRIFVEAAKLGSFSQVARNMELTAAAVSASVKRLEQELGVSLFARSTRKIRLTSDGELFLEHCQQALDLIDDGKAAVQTQLQGLSGVLKLSAPSDLGRNILLPWLDEFMALHPKVELRLHLSDSYADIYSKPIDVALRYGELKDASLVAVPVLSDNYRVLCAAPSYLAAKGEPQTPDELTQHDCLCFSFSDTPQTQWNFQQQSKQQNKPLKVMVLGRRMANDGDIVSRWLLNGEGIAYRSYLDVVRYLRSGELVQLCPTWVGEPAPLYMVCANRRMMTPLVKELRTFLQAKLAVLLA</sequence>
<keyword evidence="3" id="KW-0238">DNA-binding</keyword>
<accession>A0ABY1WLU1</accession>
<dbReference type="CDD" id="cd08422">
    <property type="entry name" value="PBP2_CrgA_like"/>
    <property type="match status" value="1"/>
</dbReference>
<keyword evidence="4" id="KW-0804">Transcription</keyword>
<evidence type="ECO:0000256" key="3">
    <source>
        <dbReference type="ARBA" id="ARBA00023125"/>
    </source>
</evidence>
<dbReference type="Gene3D" id="1.10.10.10">
    <property type="entry name" value="Winged helix-like DNA-binding domain superfamily/Winged helix DNA-binding domain"/>
    <property type="match status" value="1"/>
</dbReference>
<protein>
    <submittedName>
        <fullName evidence="6">LysR family transcriptional regulator</fullName>
    </submittedName>
</protein>
<evidence type="ECO:0000256" key="2">
    <source>
        <dbReference type="ARBA" id="ARBA00023015"/>
    </source>
</evidence>